<dbReference type="CDD" id="cd11319">
    <property type="entry name" value="AmyAc_euk_AmyA"/>
    <property type="match status" value="1"/>
</dbReference>
<evidence type="ECO:0000256" key="4">
    <source>
        <dbReference type="ARBA" id="ARBA00012595"/>
    </source>
</evidence>
<evidence type="ECO:0000256" key="17">
    <source>
        <dbReference type="SAM" id="SignalP"/>
    </source>
</evidence>
<feature type="binding site" evidence="16">
    <location>
        <position position="323"/>
    </location>
    <ligand>
        <name>substrate</name>
    </ligand>
</feature>
<keyword evidence="6 19" id="KW-0378">Hydrolase</keyword>
<feature type="binding site" evidence="16">
    <location>
        <position position="231"/>
    </location>
    <ligand>
        <name>substrate</name>
    </ligand>
</feature>
<keyword evidence="5" id="KW-0479">Metal-binding</keyword>
<dbReference type="InterPro" id="IPR013777">
    <property type="entry name" value="A-amylase-like"/>
</dbReference>
<evidence type="ECO:0000256" key="9">
    <source>
        <dbReference type="ARBA" id="ARBA00023180"/>
    </source>
</evidence>
<proteinExistence type="inferred from homology"/>
<dbReference type="Pfam" id="PF09260">
    <property type="entry name" value="A_amylase_dom_C"/>
    <property type="match status" value="1"/>
</dbReference>
<dbReference type="SUPFAM" id="SSF51445">
    <property type="entry name" value="(Trans)glycosidases"/>
    <property type="match status" value="1"/>
</dbReference>
<keyword evidence="20" id="KW-1185">Reference proteome</keyword>
<evidence type="ECO:0000256" key="7">
    <source>
        <dbReference type="ARBA" id="ARBA00022837"/>
    </source>
</evidence>
<dbReference type="AlphaFoldDB" id="A0A5N6TJB3"/>
<evidence type="ECO:0000256" key="16">
    <source>
        <dbReference type="PIRSR" id="PIRSR001024-5"/>
    </source>
</evidence>
<accession>A0A5N6TJB3</accession>
<dbReference type="SUPFAM" id="SSF51011">
    <property type="entry name" value="Glycosyl hydrolase domain"/>
    <property type="match status" value="1"/>
</dbReference>
<feature type="active site" description="Nucleophile" evidence="13">
    <location>
        <position position="233"/>
    </location>
</feature>
<comment type="similarity">
    <text evidence="3">Belongs to the glycosyl hydrolase 13 family.</text>
</comment>
<feature type="binding site" evidence="16">
    <location>
        <position position="106"/>
    </location>
    <ligand>
        <name>substrate</name>
    </ligand>
</feature>
<keyword evidence="10" id="KW-0119">Carbohydrate metabolism</keyword>
<evidence type="ECO:0000256" key="13">
    <source>
        <dbReference type="PIRSR" id="PIRSR001024-1"/>
    </source>
</evidence>
<dbReference type="InterPro" id="IPR006047">
    <property type="entry name" value="GH13_cat_dom"/>
</dbReference>
<dbReference type="Proteomes" id="UP000325780">
    <property type="component" value="Unassembled WGS sequence"/>
</dbReference>
<feature type="site" description="Transition state stabilizer" evidence="14">
    <location>
        <position position="323"/>
    </location>
</feature>
<dbReference type="InterPro" id="IPR017853">
    <property type="entry name" value="GH"/>
</dbReference>
<gene>
    <name evidence="19" type="ORF">BDV25DRAFT_143703</name>
</gene>
<evidence type="ECO:0000313" key="20">
    <source>
        <dbReference type="Proteomes" id="UP000325780"/>
    </source>
</evidence>
<evidence type="ECO:0000256" key="14">
    <source>
        <dbReference type="PIRSR" id="PIRSR001024-2"/>
    </source>
</evidence>
<evidence type="ECO:0000256" key="2">
    <source>
        <dbReference type="ARBA" id="ARBA00001913"/>
    </source>
</evidence>
<keyword evidence="8 15" id="KW-1015">Disulfide bond</keyword>
<evidence type="ECO:0000259" key="18">
    <source>
        <dbReference type="SMART" id="SM00642"/>
    </source>
</evidence>
<dbReference type="Pfam" id="PF00128">
    <property type="entry name" value="Alpha-amylase"/>
    <property type="match status" value="1"/>
</dbReference>
<feature type="disulfide bond" evidence="15">
    <location>
        <begin position="177"/>
        <end position="191"/>
    </location>
</feature>
<feature type="disulfide bond" evidence="15">
    <location>
        <begin position="53"/>
        <end position="61"/>
    </location>
</feature>
<evidence type="ECO:0000256" key="12">
    <source>
        <dbReference type="ARBA" id="ARBA00030238"/>
    </source>
</evidence>
<keyword evidence="9" id="KW-0325">Glycoprotein</keyword>
<dbReference type="Gene3D" id="2.60.40.1180">
    <property type="entry name" value="Golgi alpha-mannosidase II"/>
    <property type="match status" value="1"/>
</dbReference>
<dbReference type="PANTHER" id="PTHR10357">
    <property type="entry name" value="ALPHA-AMYLASE FAMILY MEMBER"/>
    <property type="match status" value="1"/>
</dbReference>
<comment type="cofactor">
    <cofactor evidence="2">
        <name>Ca(2+)</name>
        <dbReference type="ChEBI" id="CHEBI:29108"/>
    </cofactor>
</comment>
<protein>
    <recommendedName>
        <fullName evidence="4">alpha-amylase</fullName>
        <ecNumber evidence="4">3.2.1.1</ecNumber>
    </recommendedName>
    <alternativeName>
        <fullName evidence="12">1,4-alpha-D-glucan glucanohydrolase</fullName>
    </alternativeName>
</protein>
<dbReference type="PANTHER" id="PTHR10357:SF218">
    <property type="entry name" value="ALPHA-AMYLASE"/>
    <property type="match status" value="1"/>
</dbReference>
<keyword evidence="17" id="KW-0732">Signal</keyword>
<evidence type="ECO:0000256" key="3">
    <source>
        <dbReference type="ARBA" id="ARBA00008061"/>
    </source>
</evidence>
<evidence type="ECO:0000256" key="1">
    <source>
        <dbReference type="ARBA" id="ARBA00000548"/>
    </source>
</evidence>
<dbReference type="InterPro" id="IPR015340">
    <property type="entry name" value="A_amylase_C_dom"/>
</dbReference>
<evidence type="ECO:0000256" key="8">
    <source>
        <dbReference type="ARBA" id="ARBA00023157"/>
    </source>
</evidence>
<dbReference type="PIRSF" id="PIRSF001024">
    <property type="entry name" value="Alph-amyl_fung"/>
    <property type="match status" value="1"/>
</dbReference>
<evidence type="ECO:0000256" key="10">
    <source>
        <dbReference type="ARBA" id="ARBA00023277"/>
    </source>
</evidence>
<name>A0A5N6TJB3_ASPAV</name>
<feature type="chain" id="PRO_5025010202" description="alpha-amylase" evidence="17">
    <location>
        <begin position="24"/>
        <end position="550"/>
    </location>
</feature>
<reference evidence="19 20" key="1">
    <citation type="submission" date="2019-04" db="EMBL/GenBank/DDBJ databases">
        <title>Friends and foes A comparative genomics study of 23 Aspergillus species from section Flavi.</title>
        <authorList>
            <consortium name="DOE Joint Genome Institute"/>
            <person name="Kjaerbolling I."/>
            <person name="Vesth T."/>
            <person name="Frisvad J.C."/>
            <person name="Nybo J.L."/>
            <person name="Theobald S."/>
            <person name="Kildgaard S."/>
            <person name="Isbrandt T."/>
            <person name="Kuo A."/>
            <person name="Sato A."/>
            <person name="Lyhne E.K."/>
            <person name="Kogle M.E."/>
            <person name="Wiebenga A."/>
            <person name="Kun R.S."/>
            <person name="Lubbers R.J."/>
            <person name="Makela M.R."/>
            <person name="Barry K."/>
            <person name="Chovatia M."/>
            <person name="Clum A."/>
            <person name="Daum C."/>
            <person name="Haridas S."/>
            <person name="He G."/>
            <person name="LaButti K."/>
            <person name="Lipzen A."/>
            <person name="Mondo S."/>
            <person name="Riley R."/>
            <person name="Salamov A."/>
            <person name="Simmons B.A."/>
            <person name="Magnuson J.K."/>
            <person name="Henrissat B."/>
            <person name="Mortensen U.H."/>
            <person name="Larsen T.O."/>
            <person name="Devries R.P."/>
            <person name="Grigoriev I.V."/>
            <person name="Machida M."/>
            <person name="Baker S.E."/>
            <person name="Andersen M.R."/>
        </authorList>
    </citation>
    <scope>NUCLEOTIDE SEQUENCE [LARGE SCALE GENOMIC DNA]</scope>
    <source>
        <strain evidence="19 20">IBT 18842</strain>
    </source>
</reference>
<dbReference type="FunFam" id="3.20.20.80:FF:000120">
    <property type="entry name" value="Alpha-amylase A"/>
    <property type="match status" value="1"/>
</dbReference>
<keyword evidence="7" id="KW-0106">Calcium</keyword>
<dbReference type="GO" id="GO:0004556">
    <property type="term" value="F:alpha-amylase activity"/>
    <property type="evidence" value="ECO:0007669"/>
    <property type="project" value="UniProtKB-EC"/>
</dbReference>
<keyword evidence="11" id="KW-0326">Glycosidase</keyword>
<evidence type="ECO:0000256" key="15">
    <source>
        <dbReference type="PIRSR" id="PIRSR001024-4"/>
    </source>
</evidence>
<dbReference type="GO" id="GO:0005509">
    <property type="term" value="F:calcium ion binding"/>
    <property type="evidence" value="ECO:0007669"/>
    <property type="project" value="InterPro"/>
</dbReference>
<feature type="domain" description="Glycosyl hydrolase family 13 catalytic" evidence="18">
    <location>
        <begin position="36"/>
        <end position="395"/>
    </location>
</feature>
<organism evidence="19 20">
    <name type="scientific">Aspergillus avenaceus</name>
    <dbReference type="NCBI Taxonomy" id="36643"/>
    <lineage>
        <taxon>Eukaryota</taxon>
        <taxon>Fungi</taxon>
        <taxon>Dikarya</taxon>
        <taxon>Ascomycota</taxon>
        <taxon>Pezizomycotina</taxon>
        <taxon>Eurotiomycetes</taxon>
        <taxon>Eurotiomycetidae</taxon>
        <taxon>Eurotiales</taxon>
        <taxon>Aspergillaceae</taxon>
        <taxon>Aspergillus</taxon>
        <taxon>Aspergillus subgen. Circumdati</taxon>
    </lineage>
</organism>
<evidence type="ECO:0000256" key="5">
    <source>
        <dbReference type="ARBA" id="ARBA00022723"/>
    </source>
</evidence>
<feature type="active site" description="Proton donor" evidence="13">
    <location>
        <position position="258"/>
    </location>
</feature>
<dbReference type="Gene3D" id="3.20.20.80">
    <property type="entry name" value="Glycosidases"/>
    <property type="match status" value="1"/>
</dbReference>
<evidence type="ECO:0000313" key="19">
    <source>
        <dbReference type="EMBL" id="KAE8146443.1"/>
    </source>
</evidence>
<dbReference type="OrthoDB" id="204980at2759"/>
<sequence length="550" mass="62115">MLSSLVQWLWATAAFGLALPARAADTEAWKSRTIYQTMTDRFARTDGSTTHACNTTAGLYCGGTWQGMIDRLDYIQDMGFDAVMISPIVKNVDGRVSYGEAYHGYWVQDLYALNPHFGSHEDLLNLSKAVHDRGMYLMMDTVINNMAYIGHGEHPARNINYSSLKPFDDSKYYHPYCEITDYSDYPMAQECWTGDEIVLLPDLKTEDTEVQHMLEKWINHTMSTYSIDGLRLDAAKHVTPSFLHLFQKATGNAFVTGEVFEKSVDKICSYQDELTSFPNYPIYYSMLDAFTLGDTDSLPDQVQKMKKACQDVTTLVSFSENHDLSRYAGFKKDMNLAKNVLTFTLLFDGIPMIYQGQEQHSSGKHDPDNREAIWLSGYDTDAPLYKLTTTLNTLRKHAAQVDPEYLNTETYPVYKGPSEMAFRKGREGRQVIMVLSTQGSRSGPYTIRMTNAYQPSMEVMDILACNTYKTNDMGQLIVPMDKGEPRVLFPKELMRGSGLCGHKRANVSWTDFKKQPSSEDSKTSGVEPLRDAGRFRLVSVGLACLVALMI</sequence>
<comment type="catalytic activity">
    <reaction evidence="1">
        <text>Endohydrolysis of (1-&gt;4)-alpha-D-glucosidic linkages in polysaccharides containing three or more (1-&gt;4)-alpha-linked D-glucose units.</text>
        <dbReference type="EC" id="3.2.1.1"/>
    </reaction>
</comment>
<dbReference type="EC" id="3.2.1.1" evidence="4"/>
<evidence type="ECO:0000256" key="6">
    <source>
        <dbReference type="ARBA" id="ARBA00022801"/>
    </source>
</evidence>
<feature type="binding site" evidence="16">
    <location>
        <position position="370"/>
    </location>
    <ligand>
        <name>substrate</name>
    </ligand>
</feature>
<feature type="signal peptide" evidence="17">
    <location>
        <begin position="1"/>
        <end position="23"/>
    </location>
</feature>
<feature type="disulfide bond" evidence="15">
    <location>
        <begin position="465"/>
        <end position="500"/>
    </location>
</feature>
<dbReference type="GO" id="GO:0016052">
    <property type="term" value="P:carbohydrate catabolic process"/>
    <property type="evidence" value="ECO:0007669"/>
    <property type="project" value="InterPro"/>
</dbReference>
<evidence type="ECO:0000256" key="11">
    <source>
        <dbReference type="ARBA" id="ARBA00023295"/>
    </source>
</evidence>
<dbReference type="EMBL" id="ML742262">
    <property type="protein sequence ID" value="KAE8146443.1"/>
    <property type="molecule type" value="Genomic_DNA"/>
</dbReference>
<feature type="disulfide bond" evidence="15">
    <location>
        <begin position="268"/>
        <end position="309"/>
    </location>
</feature>
<dbReference type="SMART" id="SM00642">
    <property type="entry name" value="Aamy"/>
    <property type="match status" value="1"/>
</dbReference>
<dbReference type="InterPro" id="IPR013780">
    <property type="entry name" value="Glyco_hydro_b"/>
</dbReference>